<organism evidence="1">
    <name type="scientific">Ulva partita</name>
    <dbReference type="NCBI Taxonomy" id="1605170"/>
    <lineage>
        <taxon>Eukaryota</taxon>
        <taxon>Viridiplantae</taxon>
        <taxon>Chlorophyta</taxon>
        <taxon>core chlorophytes</taxon>
        <taxon>Ulvophyceae</taxon>
        <taxon>OUU clade</taxon>
        <taxon>Ulvales</taxon>
        <taxon>Ulvaceae</taxon>
        <taxon>Ulva</taxon>
    </lineage>
</organism>
<protein>
    <submittedName>
        <fullName evidence="1">Uncharacterized protein</fullName>
    </submittedName>
</protein>
<name>A0A1C9ZQF7_9CHLO</name>
<evidence type="ECO:0000313" key="1">
    <source>
        <dbReference type="EMBL" id="BAV58281.1"/>
    </source>
</evidence>
<dbReference type="AlphaFoldDB" id="A0A1C9ZQF7"/>
<proteinExistence type="evidence at transcript level"/>
<accession>A0A1C9ZQF7</accession>
<gene>
    <name evidence="1" type="primary">06628f</name>
</gene>
<reference evidence="1" key="1">
    <citation type="submission" date="2015-10" db="EMBL/GenBank/DDBJ databases">
        <title>Evolution of the mating-type locus in an isomorphic haploid-diploid life cycle and isogamy.</title>
        <authorList>
            <person name="Yamazaki T."/>
            <person name="Suzuki R."/>
            <person name="Ichihara K."/>
            <person name="Toyoda A."/>
            <person name="Kuwano K."/>
            <person name="Kawano S."/>
        </authorList>
    </citation>
    <scope>NUCLEOTIDE SEQUENCE</scope>
    <source>
        <strain evidence="1">MGEC-1</strain>
    </source>
</reference>
<sequence length="66" mass="7120">MSVSSDTAAAGCSCLAFRMRGFSPTLGAKPANEHQWACAPDSMDSQKTVLLHTKHAFTETSSEFRL</sequence>
<dbReference type="EMBL" id="LC088593">
    <property type="protein sequence ID" value="BAV58281.1"/>
    <property type="molecule type" value="mRNA"/>
</dbReference>